<dbReference type="RefSeq" id="WP_133766279.1">
    <property type="nucleotide sequence ID" value="NZ_BAAARP010000002.1"/>
</dbReference>
<dbReference type="InterPro" id="IPR046348">
    <property type="entry name" value="SIS_dom_sf"/>
</dbReference>
<dbReference type="Pfam" id="PF13580">
    <property type="entry name" value="SIS_2"/>
    <property type="match status" value="1"/>
</dbReference>
<feature type="domain" description="SIS" evidence="1">
    <location>
        <begin position="38"/>
        <end position="218"/>
    </location>
</feature>
<name>A0A4R7FLD4_9MICO</name>
<dbReference type="InterPro" id="IPR035472">
    <property type="entry name" value="RpiR-like_SIS"/>
</dbReference>
<dbReference type="AlphaFoldDB" id="A0A4R7FLD4"/>
<keyword evidence="3" id="KW-1185">Reference proteome</keyword>
<dbReference type="PANTHER" id="PTHR30390">
    <property type="entry name" value="SEDOHEPTULOSE 7-PHOSPHATE ISOMERASE / DNAA INITIATOR-ASSOCIATING FACTOR FOR REPLICATION INITIATION"/>
    <property type="match status" value="1"/>
</dbReference>
<dbReference type="OrthoDB" id="9813831at2"/>
<proteinExistence type="predicted"/>
<dbReference type="InterPro" id="IPR050099">
    <property type="entry name" value="SIS_GmhA/DiaA_subfam"/>
</dbReference>
<dbReference type="CDD" id="cd05013">
    <property type="entry name" value="SIS_RpiR"/>
    <property type="match status" value="1"/>
</dbReference>
<organism evidence="2 3">
    <name type="scientific">Amnibacterium kyonggiense</name>
    <dbReference type="NCBI Taxonomy" id="595671"/>
    <lineage>
        <taxon>Bacteria</taxon>
        <taxon>Bacillati</taxon>
        <taxon>Actinomycetota</taxon>
        <taxon>Actinomycetes</taxon>
        <taxon>Micrococcales</taxon>
        <taxon>Microbacteriaceae</taxon>
        <taxon>Amnibacterium</taxon>
    </lineage>
</organism>
<reference evidence="2 3" key="1">
    <citation type="submission" date="2019-03" db="EMBL/GenBank/DDBJ databases">
        <title>Genomic Encyclopedia of Archaeal and Bacterial Type Strains, Phase II (KMG-II): from individual species to whole genera.</title>
        <authorList>
            <person name="Goeker M."/>
        </authorList>
    </citation>
    <scope>NUCLEOTIDE SEQUENCE [LARGE SCALE GENOMIC DNA]</scope>
    <source>
        <strain evidence="2 3">DSM 24782</strain>
    </source>
</reference>
<comment type="caution">
    <text evidence="2">The sequence shown here is derived from an EMBL/GenBank/DDBJ whole genome shotgun (WGS) entry which is preliminary data.</text>
</comment>
<sequence length="252" mass="26035">MTVFTSAVHDFSEAVRSRLSSLEQQAADGAFDAAIDLMTTAIRNGGVVYAFGTGHSEAFAMEIAGRAGGLIPTKKVALRDLAIVGSLPIAELKGANLERNPDVADELFAIAQVGPHDVVVIASNSGVNGSIVGFALAAKRNGNPVIAVTSLDHTMQVQPKHPSGQRLRDVADVTIDNLAPYGDAAITIGADVPVGAVSSITAAYIAQILTLGVSERFVSGGDTAPLYLSANIPGGDEHNVALEEQYGISRFA</sequence>
<dbReference type="GO" id="GO:1901135">
    <property type="term" value="P:carbohydrate derivative metabolic process"/>
    <property type="evidence" value="ECO:0007669"/>
    <property type="project" value="InterPro"/>
</dbReference>
<dbReference type="EMBL" id="SOAM01000002">
    <property type="protein sequence ID" value="TDS77179.1"/>
    <property type="molecule type" value="Genomic_DNA"/>
</dbReference>
<dbReference type="GO" id="GO:0097367">
    <property type="term" value="F:carbohydrate derivative binding"/>
    <property type="evidence" value="ECO:0007669"/>
    <property type="project" value="InterPro"/>
</dbReference>
<dbReference type="Gene3D" id="3.40.50.10490">
    <property type="entry name" value="Glucose-6-phosphate isomerase like protein, domain 1"/>
    <property type="match status" value="1"/>
</dbReference>
<evidence type="ECO:0000313" key="2">
    <source>
        <dbReference type="EMBL" id="TDS77179.1"/>
    </source>
</evidence>
<dbReference type="SUPFAM" id="SSF53697">
    <property type="entry name" value="SIS domain"/>
    <property type="match status" value="1"/>
</dbReference>
<dbReference type="Proteomes" id="UP000295344">
    <property type="component" value="Unassembled WGS sequence"/>
</dbReference>
<evidence type="ECO:0000313" key="3">
    <source>
        <dbReference type="Proteomes" id="UP000295344"/>
    </source>
</evidence>
<gene>
    <name evidence="2" type="ORF">CLV52_2119</name>
</gene>
<dbReference type="NCBIfam" id="NF002805">
    <property type="entry name" value="PRK02947.1"/>
    <property type="match status" value="1"/>
</dbReference>
<dbReference type="PANTHER" id="PTHR30390:SF7">
    <property type="entry name" value="PHOSPHOHEPTOSE ISOMERASE"/>
    <property type="match status" value="1"/>
</dbReference>
<accession>A0A4R7FLD4</accession>
<protein>
    <submittedName>
        <fullName evidence="2">Putative phosphosugar-binding protein</fullName>
    </submittedName>
</protein>
<evidence type="ECO:0000259" key="1">
    <source>
        <dbReference type="PROSITE" id="PS51464"/>
    </source>
</evidence>
<dbReference type="PROSITE" id="PS51464">
    <property type="entry name" value="SIS"/>
    <property type="match status" value="1"/>
</dbReference>
<dbReference type="InterPro" id="IPR001347">
    <property type="entry name" value="SIS_dom"/>
</dbReference>